<dbReference type="PANTHER" id="PTHR28158:SF1">
    <property type="entry name" value="SMALL RIBOSOMAL SUBUNIT PROTEIN MS45"/>
    <property type="match status" value="1"/>
</dbReference>
<dbReference type="GO" id="GO:0005763">
    <property type="term" value="C:mitochondrial small ribosomal subunit"/>
    <property type="evidence" value="ECO:0007669"/>
    <property type="project" value="TreeGrafter"/>
</dbReference>
<protein>
    <submittedName>
        <fullName evidence="2">DEKNAAC100037</fullName>
    </submittedName>
</protein>
<dbReference type="STRING" id="13370.A0A448YEP5"/>
<accession>A0A448YEP5</accession>
<dbReference type="OrthoDB" id="10052321at2759"/>
<dbReference type="PANTHER" id="PTHR28158">
    <property type="entry name" value="37S RIBOSOMAL PROTEIN S35, MITOCHONDRIAL"/>
    <property type="match status" value="1"/>
</dbReference>
<dbReference type="Pfam" id="PF12298">
    <property type="entry name" value="Bot1p"/>
    <property type="match status" value="1"/>
</dbReference>
<dbReference type="GO" id="GO:0003735">
    <property type="term" value="F:structural constituent of ribosome"/>
    <property type="evidence" value="ECO:0007669"/>
    <property type="project" value="TreeGrafter"/>
</dbReference>
<dbReference type="FunCoup" id="A0A448YEP5">
    <property type="interactions" value="133"/>
</dbReference>
<evidence type="ECO:0000313" key="2">
    <source>
        <dbReference type="EMBL" id="VEU19394.1"/>
    </source>
</evidence>
<sequence length="348" mass="39193">MIAYRSSSGLVGQSVKVVGGQVNQVRYRRTLAYPFYSKAGNIPPARHGRKQTVFKRLMDEFLGPKNYKGEYYLNKYTYPNQNHSTNYIDPSSERGDSLLKASKKEETGTASSEQGVDFSKGSEALNGRRRKPLQPFPMNSHSFTNVQLGRETKEQIVNDVMNLKLSSQNVALKYGLKIQRIEAVVKLHEVEENWKKSGMITKDLQTMSNVMYKMFPVYDASKNPENLTEIPIPEQTKQSRFITIAESEPFGPVDAAKEFGLEPAAVTLQKLSEGGEHSSHSAISKGEAGTSNDKTFIAKMHEGDRSAFRFTDVKVGQVGYRYGRPFRDNRKDRKIGFDAAGKMVYLFE</sequence>
<dbReference type="InParanoid" id="A0A448YEP5"/>
<evidence type="ECO:0000256" key="1">
    <source>
        <dbReference type="SAM" id="MobiDB-lite"/>
    </source>
</evidence>
<name>A0A448YEP5_BRENA</name>
<reference evidence="2 3" key="1">
    <citation type="submission" date="2018-12" db="EMBL/GenBank/DDBJ databases">
        <authorList>
            <person name="Tiukova I."/>
            <person name="Dainat J."/>
        </authorList>
    </citation>
    <scope>NUCLEOTIDE SEQUENCE [LARGE SCALE GENOMIC DNA]</scope>
</reference>
<dbReference type="Proteomes" id="UP000290900">
    <property type="component" value="Unassembled WGS sequence"/>
</dbReference>
<dbReference type="InterPro" id="IPR021036">
    <property type="entry name" value="Ribosomal_mS45"/>
</dbReference>
<dbReference type="EMBL" id="CAACVR010000001">
    <property type="protein sequence ID" value="VEU19394.1"/>
    <property type="molecule type" value="Genomic_DNA"/>
</dbReference>
<dbReference type="AlphaFoldDB" id="A0A448YEP5"/>
<gene>
    <name evidence="2" type="ORF">BRENAR_LOCUS131</name>
</gene>
<dbReference type="GO" id="GO:0032543">
    <property type="term" value="P:mitochondrial translation"/>
    <property type="evidence" value="ECO:0007669"/>
    <property type="project" value="TreeGrafter"/>
</dbReference>
<organism evidence="2 3">
    <name type="scientific">Brettanomyces naardenensis</name>
    <name type="common">Yeast</name>
    <dbReference type="NCBI Taxonomy" id="13370"/>
    <lineage>
        <taxon>Eukaryota</taxon>
        <taxon>Fungi</taxon>
        <taxon>Dikarya</taxon>
        <taxon>Ascomycota</taxon>
        <taxon>Saccharomycotina</taxon>
        <taxon>Pichiomycetes</taxon>
        <taxon>Pichiales</taxon>
        <taxon>Pichiaceae</taxon>
        <taxon>Brettanomyces</taxon>
    </lineage>
</organism>
<proteinExistence type="predicted"/>
<feature type="region of interest" description="Disordered" evidence="1">
    <location>
        <begin position="101"/>
        <end position="144"/>
    </location>
</feature>
<evidence type="ECO:0000313" key="3">
    <source>
        <dbReference type="Proteomes" id="UP000290900"/>
    </source>
</evidence>
<keyword evidence="3" id="KW-1185">Reference proteome</keyword>